<keyword evidence="5 9" id="KW-0418">Kinase</keyword>
<comment type="subcellular location">
    <subcellularLocation>
        <location evidence="1">Cell membrane</location>
        <topology evidence="1">Multi-pass membrane protein</topology>
    </subcellularLocation>
</comment>
<dbReference type="PANTHER" id="PTHR34220">
    <property type="entry name" value="SENSOR HISTIDINE KINASE YPDA"/>
    <property type="match status" value="1"/>
</dbReference>
<name>A0ABW3UWN4_9BACL</name>
<dbReference type="Proteomes" id="UP001597180">
    <property type="component" value="Unassembled WGS sequence"/>
</dbReference>
<keyword evidence="4 9" id="KW-0808">Transferase</keyword>
<keyword evidence="7" id="KW-1133">Transmembrane helix</keyword>
<evidence type="ECO:0000256" key="5">
    <source>
        <dbReference type="ARBA" id="ARBA00022777"/>
    </source>
</evidence>
<reference evidence="10" key="1">
    <citation type="journal article" date="2019" name="Int. J. Syst. Evol. Microbiol.">
        <title>The Global Catalogue of Microorganisms (GCM) 10K type strain sequencing project: providing services to taxonomists for standard genome sequencing and annotation.</title>
        <authorList>
            <consortium name="The Broad Institute Genomics Platform"/>
            <consortium name="The Broad Institute Genome Sequencing Center for Infectious Disease"/>
            <person name="Wu L."/>
            <person name="Ma J."/>
        </authorList>
    </citation>
    <scope>NUCLEOTIDE SEQUENCE [LARGE SCALE GENOMIC DNA]</scope>
    <source>
        <strain evidence="10">CCUG 53270</strain>
    </source>
</reference>
<evidence type="ECO:0000256" key="3">
    <source>
        <dbReference type="ARBA" id="ARBA00022553"/>
    </source>
</evidence>
<dbReference type="Gene3D" id="6.10.340.10">
    <property type="match status" value="1"/>
</dbReference>
<accession>A0ABW3UWN4</accession>
<organism evidence="9 10">
    <name type="scientific">Paenibacillus vulneris</name>
    <dbReference type="NCBI Taxonomy" id="1133364"/>
    <lineage>
        <taxon>Bacteria</taxon>
        <taxon>Bacillati</taxon>
        <taxon>Bacillota</taxon>
        <taxon>Bacilli</taxon>
        <taxon>Bacillales</taxon>
        <taxon>Paenibacillaceae</taxon>
        <taxon>Paenibacillus</taxon>
    </lineage>
</organism>
<evidence type="ECO:0000313" key="10">
    <source>
        <dbReference type="Proteomes" id="UP001597180"/>
    </source>
</evidence>
<dbReference type="SUPFAM" id="SSF158472">
    <property type="entry name" value="HAMP domain-like"/>
    <property type="match status" value="1"/>
</dbReference>
<keyword evidence="10" id="KW-1185">Reference proteome</keyword>
<dbReference type="PANTHER" id="PTHR34220:SF7">
    <property type="entry name" value="SENSOR HISTIDINE KINASE YPDA"/>
    <property type="match status" value="1"/>
</dbReference>
<dbReference type="RefSeq" id="WP_345594151.1">
    <property type="nucleotide sequence ID" value="NZ_BAABJG010000052.1"/>
</dbReference>
<dbReference type="SMART" id="SM00304">
    <property type="entry name" value="HAMP"/>
    <property type="match status" value="1"/>
</dbReference>
<dbReference type="InterPro" id="IPR036890">
    <property type="entry name" value="HATPase_C_sf"/>
</dbReference>
<evidence type="ECO:0000313" key="9">
    <source>
        <dbReference type="EMBL" id="MFD1225357.1"/>
    </source>
</evidence>
<dbReference type="InterPro" id="IPR003660">
    <property type="entry name" value="HAMP_dom"/>
</dbReference>
<evidence type="ECO:0000256" key="1">
    <source>
        <dbReference type="ARBA" id="ARBA00004651"/>
    </source>
</evidence>
<keyword evidence="7" id="KW-0812">Transmembrane</keyword>
<keyword evidence="3" id="KW-0597">Phosphoprotein</keyword>
<dbReference type="GO" id="GO:0004673">
    <property type="term" value="F:protein histidine kinase activity"/>
    <property type="evidence" value="ECO:0007669"/>
    <property type="project" value="UniProtKB-EC"/>
</dbReference>
<evidence type="ECO:0000256" key="7">
    <source>
        <dbReference type="SAM" id="Phobius"/>
    </source>
</evidence>
<dbReference type="CDD" id="cd06225">
    <property type="entry name" value="HAMP"/>
    <property type="match status" value="1"/>
</dbReference>
<dbReference type="InterPro" id="IPR010559">
    <property type="entry name" value="Sig_transdc_His_kin_internal"/>
</dbReference>
<dbReference type="Pfam" id="PF02518">
    <property type="entry name" value="HATPase_c"/>
    <property type="match status" value="1"/>
</dbReference>
<evidence type="ECO:0000256" key="4">
    <source>
        <dbReference type="ARBA" id="ARBA00022679"/>
    </source>
</evidence>
<dbReference type="Gene3D" id="3.30.565.10">
    <property type="entry name" value="Histidine kinase-like ATPase, C-terminal domain"/>
    <property type="match status" value="1"/>
</dbReference>
<dbReference type="EMBL" id="JBHTLU010000058">
    <property type="protein sequence ID" value="MFD1225357.1"/>
    <property type="molecule type" value="Genomic_DNA"/>
</dbReference>
<comment type="caution">
    <text evidence="9">The sequence shown here is derived from an EMBL/GenBank/DDBJ whole genome shotgun (WGS) entry which is preliminary data.</text>
</comment>
<evidence type="ECO:0000256" key="2">
    <source>
        <dbReference type="ARBA" id="ARBA00022475"/>
    </source>
</evidence>
<dbReference type="SUPFAM" id="SSF55874">
    <property type="entry name" value="ATPase domain of HSP90 chaperone/DNA topoisomerase II/histidine kinase"/>
    <property type="match status" value="1"/>
</dbReference>
<gene>
    <name evidence="9" type="ORF">ACFQ4B_35275</name>
</gene>
<proteinExistence type="predicted"/>
<protein>
    <submittedName>
        <fullName evidence="9">Sensor histidine kinase</fullName>
        <ecNumber evidence="9">2.7.13.3</ecNumber>
    </submittedName>
</protein>
<dbReference type="Pfam" id="PF00672">
    <property type="entry name" value="HAMP"/>
    <property type="match status" value="1"/>
</dbReference>
<feature type="domain" description="HAMP" evidence="8">
    <location>
        <begin position="306"/>
        <end position="359"/>
    </location>
</feature>
<dbReference type="Pfam" id="PF06580">
    <property type="entry name" value="His_kinase"/>
    <property type="match status" value="1"/>
</dbReference>
<keyword evidence="6 7" id="KW-0472">Membrane</keyword>
<dbReference type="InterPro" id="IPR050640">
    <property type="entry name" value="Bact_2-comp_sensor_kinase"/>
</dbReference>
<evidence type="ECO:0000259" key="8">
    <source>
        <dbReference type="SMART" id="SM00304"/>
    </source>
</evidence>
<dbReference type="InterPro" id="IPR003594">
    <property type="entry name" value="HATPase_dom"/>
</dbReference>
<keyword evidence="2" id="KW-1003">Cell membrane</keyword>
<feature type="transmembrane region" description="Helical" evidence="7">
    <location>
        <begin position="285"/>
        <end position="304"/>
    </location>
</feature>
<feature type="transmembrane region" description="Helical" evidence="7">
    <location>
        <begin position="12"/>
        <end position="34"/>
    </location>
</feature>
<dbReference type="EC" id="2.7.13.3" evidence="9"/>
<evidence type="ECO:0000256" key="6">
    <source>
        <dbReference type="ARBA" id="ARBA00023136"/>
    </source>
</evidence>
<sequence length="589" mass="68352">MKIMMKERLKSLRFRIGMAFVAIFIPLMSLMIYYSSYAGDVVREQVAQSNKNLVSLYMNQIDRNLAEADEYLYKMVAEETDLILLDQPANIYSTQYQEAKIRLFNNVSTMINNNRTMDMFFVYSANNEDFLLGANSSLTFEDRDQARSLLISKLNSDQMDQNCRQAWCVLQLNQDYFLSHVAKIGNVYVGAWVNAKRLMVPLSLIDLGDDGLSVLSTSRHEPMDHVDFIKQNGIDLSVDNKIYKPTGQKQIFLEVAERSGKGDFYLNVLIPEQRILEKLPVFQRIVQVVTIAFVILLLLLLLLLRKLILRPISRLLLAMRRFKEGNWETRIVPYTTSYEFEVINETFNEMVSQIQQLKIDVYEEQLSNQRAVLKHLQLQINPHFYLNSLNIVYHLAQSREYELIKEMTMSLVEYFRYMFRSNLSFVALRDEIKHTKNYLNIQKLRFPGHMEYELMLAEGLEDVQVPPLIIQTFVENSIKYAVTMDDCVRIVVEIGSEPAEEGEALLISILDTGGGFQEDILTRLQSDEDLMNVRGEHVGIWNVKRRMALLYPGRTDIHFSNLPQGGAKVKIRLPVRLEVTDNDNQERKI</sequence>